<dbReference type="GO" id="GO:0003677">
    <property type="term" value="F:DNA binding"/>
    <property type="evidence" value="ECO:0007669"/>
    <property type="project" value="UniProtKB-UniRule"/>
</dbReference>
<evidence type="ECO:0000256" key="4">
    <source>
        <dbReference type="ARBA" id="ARBA00023172"/>
    </source>
</evidence>
<dbReference type="Proteomes" id="UP000176204">
    <property type="component" value="Chromosome I"/>
</dbReference>
<dbReference type="OrthoDB" id="179876at2"/>
<reference evidence="9" key="1">
    <citation type="submission" date="2016-09" db="EMBL/GenBank/DDBJ databases">
        <authorList>
            <person name="Koehorst J."/>
        </authorList>
    </citation>
    <scope>NUCLEOTIDE SEQUENCE [LARGE SCALE GENOMIC DNA]</scope>
</reference>
<gene>
    <name evidence="8" type="ORF">PYTT_2423</name>
</gene>
<evidence type="ECO:0000256" key="1">
    <source>
        <dbReference type="ARBA" id="ARBA00008857"/>
    </source>
</evidence>
<dbReference type="InterPro" id="IPR010998">
    <property type="entry name" value="Integrase_recombinase_N"/>
</dbReference>
<dbReference type="Pfam" id="PF00589">
    <property type="entry name" value="Phage_integrase"/>
    <property type="match status" value="1"/>
</dbReference>
<keyword evidence="9" id="KW-1185">Reference proteome</keyword>
<evidence type="ECO:0000313" key="8">
    <source>
        <dbReference type="EMBL" id="SEH99718.1"/>
    </source>
</evidence>
<sequence>MASIVQRKRHWYAQFTGEEGKRHTRATGILINPDKKKDGYTPAAAKAKAILIAEEFEASARGERNARKAASRVYEISGSGNDRTTETESPSLSSYIEEYTAKKSGHAKPATIKADERAFNQFMAWAGIYKKAEGGKNCPIDKITKGDAMDFIHQQAKRVTGGTVKRYCASLSALFSDAFDHEIINRNPFLKMEQAKVLRGDPAEKKAFTMQEISLLLEKTPDWVSRLIRCSLYLNGLRLGDTAMLKWNQFDFDRGIFMARQQKTNGIVMFPIREELAAYLQSIRWHETGTYVNPQAVKLMKSFNTGALSLEVNAHIKGVLGTMSAPMQNLSGDRRRVSPKTFHSLRKTAATLMVTSGVPAEVARHLTGHRSNAMLGRYVVPEADTLDEAQHKIPWIA</sequence>
<feature type="domain" description="Tyr recombinase" evidence="6">
    <location>
        <begin position="203"/>
        <end position="391"/>
    </location>
</feature>
<organism evidence="8 9">
    <name type="scientific">Akkermansia glycaniphila</name>
    <dbReference type="NCBI Taxonomy" id="1679444"/>
    <lineage>
        <taxon>Bacteria</taxon>
        <taxon>Pseudomonadati</taxon>
        <taxon>Verrucomicrobiota</taxon>
        <taxon>Verrucomicrobiia</taxon>
        <taxon>Verrucomicrobiales</taxon>
        <taxon>Akkermansiaceae</taxon>
        <taxon>Akkermansia</taxon>
    </lineage>
</organism>
<dbReference type="SUPFAM" id="SSF56349">
    <property type="entry name" value="DNA breaking-rejoining enzymes"/>
    <property type="match status" value="1"/>
</dbReference>
<dbReference type="Pfam" id="PF13102">
    <property type="entry name" value="Phage_int_SAM_5"/>
    <property type="match status" value="1"/>
</dbReference>
<dbReference type="PROSITE" id="PS51900">
    <property type="entry name" value="CB"/>
    <property type="match status" value="1"/>
</dbReference>
<dbReference type="InterPro" id="IPR013762">
    <property type="entry name" value="Integrase-like_cat_sf"/>
</dbReference>
<evidence type="ECO:0000313" key="9">
    <source>
        <dbReference type="Proteomes" id="UP000176204"/>
    </source>
</evidence>
<dbReference type="InterPro" id="IPR011010">
    <property type="entry name" value="DNA_brk_join_enz"/>
</dbReference>
<dbReference type="Gene3D" id="1.10.443.10">
    <property type="entry name" value="Intergrase catalytic core"/>
    <property type="match status" value="1"/>
</dbReference>
<keyword evidence="4" id="KW-0233">DNA recombination</keyword>
<dbReference type="InterPro" id="IPR002104">
    <property type="entry name" value="Integrase_catalytic"/>
</dbReference>
<comment type="similarity">
    <text evidence="1">Belongs to the 'phage' integrase family.</text>
</comment>
<feature type="domain" description="Core-binding (CB)" evidence="7">
    <location>
        <begin position="90"/>
        <end position="179"/>
    </location>
</feature>
<dbReference type="InterPro" id="IPR044068">
    <property type="entry name" value="CB"/>
</dbReference>
<proteinExistence type="inferred from homology"/>
<dbReference type="CDD" id="cd00397">
    <property type="entry name" value="DNA_BRE_C"/>
    <property type="match status" value="1"/>
</dbReference>
<evidence type="ECO:0000256" key="5">
    <source>
        <dbReference type="PROSITE-ProRule" id="PRU01248"/>
    </source>
</evidence>
<dbReference type="PANTHER" id="PTHR30629:SF2">
    <property type="entry name" value="PROPHAGE INTEGRASE INTS-RELATED"/>
    <property type="match status" value="1"/>
</dbReference>
<dbReference type="EMBL" id="LT629973">
    <property type="protein sequence ID" value="SEH99718.1"/>
    <property type="molecule type" value="Genomic_DNA"/>
</dbReference>
<dbReference type="InterPro" id="IPR050808">
    <property type="entry name" value="Phage_Integrase"/>
</dbReference>
<keyword evidence="2" id="KW-0229">DNA integration</keyword>
<dbReference type="RefSeq" id="WP_067777577.1">
    <property type="nucleotide sequence ID" value="NZ_LIGX01000040.1"/>
</dbReference>
<evidence type="ECO:0000259" key="6">
    <source>
        <dbReference type="PROSITE" id="PS51898"/>
    </source>
</evidence>
<evidence type="ECO:0000256" key="3">
    <source>
        <dbReference type="ARBA" id="ARBA00023125"/>
    </source>
</evidence>
<evidence type="ECO:0000256" key="2">
    <source>
        <dbReference type="ARBA" id="ARBA00022908"/>
    </source>
</evidence>
<accession>A0A1C7P9J8</accession>
<dbReference type="GO" id="GO:0006310">
    <property type="term" value="P:DNA recombination"/>
    <property type="evidence" value="ECO:0007669"/>
    <property type="project" value="UniProtKB-KW"/>
</dbReference>
<dbReference type="AlphaFoldDB" id="A0A1C7P9J8"/>
<dbReference type="KEGG" id="agl:PYTT_2423"/>
<name>A0A1C7P9J8_9BACT</name>
<keyword evidence="3 5" id="KW-0238">DNA-binding</keyword>
<dbReference type="GO" id="GO:0015074">
    <property type="term" value="P:DNA integration"/>
    <property type="evidence" value="ECO:0007669"/>
    <property type="project" value="UniProtKB-KW"/>
</dbReference>
<protein>
    <submittedName>
        <fullName evidence="8">Phage integrase family</fullName>
    </submittedName>
</protein>
<evidence type="ECO:0000259" key="7">
    <source>
        <dbReference type="PROSITE" id="PS51900"/>
    </source>
</evidence>
<dbReference type="Gene3D" id="1.10.150.130">
    <property type="match status" value="1"/>
</dbReference>
<dbReference type="PANTHER" id="PTHR30629">
    <property type="entry name" value="PROPHAGE INTEGRASE"/>
    <property type="match status" value="1"/>
</dbReference>
<dbReference type="PROSITE" id="PS51898">
    <property type="entry name" value="TYR_RECOMBINASE"/>
    <property type="match status" value="1"/>
</dbReference>
<dbReference type="InterPro" id="IPR025269">
    <property type="entry name" value="SAM-like_dom"/>
</dbReference>